<protein>
    <submittedName>
        <fullName evidence="6">ATP-dependent helicase</fullName>
    </submittedName>
</protein>
<dbReference type="PANTHER" id="PTHR11070:SF2">
    <property type="entry name" value="ATP-DEPENDENT DNA HELICASE SRS2"/>
    <property type="match status" value="1"/>
</dbReference>
<evidence type="ECO:0000256" key="4">
    <source>
        <dbReference type="ARBA" id="ARBA00022840"/>
    </source>
</evidence>
<proteinExistence type="predicted"/>
<dbReference type="InterPro" id="IPR014016">
    <property type="entry name" value="UvrD-like_ATP-bd"/>
</dbReference>
<organism evidence="6 7">
    <name type="scientific">Staphylococcus aureus</name>
    <dbReference type="NCBI Taxonomy" id="1280"/>
    <lineage>
        <taxon>Bacteria</taxon>
        <taxon>Bacillati</taxon>
        <taxon>Bacillota</taxon>
        <taxon>Bacilli</taxon>
        <taxon>Bacillales</taxon>
        <taxon>Staphylococcaceae</taxon>
        <taxon>Staphylococcus</taxon>
    </lineage>
</organism>
<dbReference type="Pfam" id="PF00580">
    <property type="entry name" value="UvrD-helicase"/>
    <property type="match status" value="1"/>
</dbReference>
<evidence type="ECO:0000256" key="1">
    <source>
        <dbReference type="ARBA" id="ARBA00022741"/>
    </source>
</evidence>
<feature type="domain" description="UvrD-like helicase ATP-binding" evidence="5">
    <location>
        <begin position="12"/>
        <end position="76"/>
    </location>
</feature>
<dbReference type="InterPro" id="IPR000212">
    <property type="entry name" value="DNA_helicase_UvrD/REP"/>
</dbReference>
<keyword evidence="4" id="KW-0067">ATP-binding</keyword>
<dbReference type="PANTHER" id="PTHR11070">
    <property type="entry name" value="UVRD / RECB / PCRA DNA HELICASE FAMILY MEMBER"/>
    <property type="match status" value="1"/>
</dbReference>
<dbReference type="GO" id="GO:0003677">
    <property type="term" value="F:DNA binding"/>
    <property type="evidence" value="ECO:0007669"/>
    <property type="project" value="InterPro"/>
</dbReference>
<evidence type="ECO:0000256" key="2">
    <source>
        <dbReference type="ARBA" id="ARBA00022801"/>
    </source>
</evidence>
<evidence type="ECO:0000313" key="6">
    <source>
        <dbReference type="EMBL" id="RZI07080.1"/>
    </source>
</evidence>
<keyword evidence="3 6" id="KW-0347">Helicase</keyword>
<dbReference type="AlphaFoldDB" id="A0AB37XS36"/>
<dbReference type="RefSeq" id="WP_130136478.1">
    <property type="nucleotide sequence ID" value="NZ_RQTF01000129.1"/>
</dbReference>
<evidence type="ECO:0000256" key="3">
    <source>
        <dbReference type="ARBA" id="ARBA00022806"/>
    </source>
</evidence>
<dbReference type="InterPro" id="IPR027417">
    <property type="entry name" value="P-loop_NTPase"/>
</dbReference>
<keyword evidence="2" id="KW-0378">Hydrolase</keyword>
<keyword evidence="1" id="KW-0547">Nucleotide-binding</keyword>
<accession>A0AB37XS36</accession>
<dbReference type="GO" id="GO:0000725">
    <property type="term" value="P:recombinational repair"/>
    <property type="evidence" value="ECO:0007669"/>
    <property type="project" value="TreeGrafter"/>
</dbReference>
<dbReference type="Proteomes" id="UP000294017">
    <property type="component" value="Unassembled WGS sequence"/>
</dbReference>
<name>A0AB37XS36_STAAU</name>
<gene>
    <name evidence="6" type="ORF">EIH03_07840</name>
</gene>
<dbReference type="SUPFAM" id="SSF52540">
    <property type="entry name" value="P-loop containing nucleoside triphosphate hydrolases"/>
    <property type="match status" value="1"/>
</dbReference>
<dbReference type="EMBL" id="RQTF01000129">
    <property type="protein sequence ID" value="RZI07080.1"/>
    <property type="molecule type" value="Genomic_DNA"/>
</dbReference>
<evidence type="ECO:0000313" key="7">
    <source>
        <dbReference type="Proteomes" id="UP000294017"/>
    </source>
</evidence>
<evidence type="ECO:0000259" key="5">
    <source>
        <dbReference type="Pfam" id="PF00580"/>
    </source>
</evidence>
<dbReference type="GO" id="GO:0005524">
    <property type="term" value="F:ATP binding"/>
    <property type="evidence" value="ECO:0007669"/>
    <property type="project" value="UniProtKB-KW"/>
</dbReference>
<dbReference type="GO" id="GO:0043138">
    <property type="term" value="F:3'-5' DNA helicase activity"/>
    <property type="evidence" value="ECO:0007669"/>
    <property type="project" value="TreeGrafter"/>
</dbReference>
<dbReference type="Gene3D" id="3.40.50.300">
    <property type="entry name" value="P-loop containing nucleotide triphosphate hydrolases"/>
    <property type="match status" value="1"/>
</dbReference>
<sequence>MTNIFEKIVNDLNLEQKDVVESEDNLYVNACPGSGKTRVLTRKIAYQAIKHDGSLKRIIAITYTNRAAEEIKERLSLLSIDDDINIWVGII</sequence>
<comment type="caution">
    <text evidence="6">The sequence shown here is derived from an EMBL/GenBank/DDBJ whole genome shotgun (WGS) entry which is preliminary data.</text>
</comment>
<reference evidence="6 7" key="1">
    <citation type="submission" date="2018-11" db="EMBL/GenBank/DDBJ databases">
        <title>Genomic profiling of Staphylococcus species from a Poultry farm system in KwaZulu-Natal, South Africa.</title>
        <authorList>
            <person name="Amoako D.G."/>
            <person name="Somboro A.M."/>
            <person name="Abia A.L.K."/>
            <person name="Bester L.A."/>
            <person name="Essack S.Y."/>
        </authorList>
    </citation>
    <scope>NUCLEOTIDE SEQUENCE [LARGE SCALE GENOMIC DNA]</scope>
    <source>
        <strain evidence="6 7">SA12</strain>
    </source>
</reference>
<feature type="non-terminal residue" evidence="6">
    <location>
        <position position="91"/>
    </location>
</feature>
<dbReference type="GO" id="GO:0016787">
    <property type="term" value="F:hydrolase activity"/>
    <property type="evidence" value="ECO:0007669"/>
    <property type="project" value="UniProtKB-KW"/>
</dbReference>